<accession>A0A0K0XS38</accession>
<reference evidence="3" key="1">
    <citation type="submission" date="2015-07" db="EMBL/GenBank/DDBJ databases">
        <authorList>
            <person name="Kim K.M."/>
        </authorList>
    </citation>
    <scope>NUCLEOTIDE SEQUENCE [LARGE SCALE GENOMIC DNA]</scope>
    <source>
        <strain evidence="3">KCTC 42284</strain>
    </source>
</reference>
<evidence type="ECO:0000256" key="1">
    <source>
        <dbReference type="SAM" id="MobiDB-lite"/>
    </source>
</evidence>
<keyword evidence="3" id="KW-1185">Reference proteome</keyword>
<evidence type="ECO:0000313" key="3">
    <source>
        <dbReference type="Proteomes" id="UP000066624"/>
    </source>
</evidence>
<organism evidence="2 3">
    <name type="scientific">Wenzhouxiangella marina</name>
    <dbReference type="NCBI Taxonomy" id="1579979"/>
    <lineage>
        <taxon>Bacteria</taxon>
        <taxon>Pseudomonadati</taxon>
        <taxon>Pseudomonadota</taxon>
        <taxon>Gammaproteobacteria</taxon>
        <taxon>Chromatiales</taxon>
        <taxon>Wenzhouxiangellaceae</taxon>
        <taxon>Wenzhouxiangella</taxon>
    </lineage>
</organism>
<name>A0A0K0XS38_9GAMM</name>
<evidence type="ECO:0000313" key="2">
    <source>
        <dbReference type="EMBL" id="AKS40470.1"/>
    </source>
</evidence>
<protein>
    <submittedName>
        <fullName evidence="2">Uncharacterized protein</fullName>
    </submittedName>
</protein>
<dbReference type="AlphaFoldDB" id="A0A0K0XS38"/>
<sequence>MRYLSAAVFGLAVFGIGIWAWLDRTQPTIQPVDAAVESEASSLAPKSEANDSPAPPSRIEVDASGAAETVAPDPVRPIVYEETLAATLERQLDADGELSPQARHLYSQWLEPCFRAVQIEGMSEAARTQLGLRGPVLAEAAEFCAEALPPGLDPADAIDATAMQSLSEDYLFEGSLFSTSDALQATSESISVDAASRDALNILGSSVDEGAMLAALDFLVTNEEVDPPYADYPATRFMYDPVLQGTVVTALLCDRIGGCYGQHPLTLRHCIASRHGCLAPSDYFDAVRQTTPPLEYEAFLSLYQQIHRRISQVRRP</sequence>
<gene>
    <name evidence="2" type="ORF">WM2015_79</name>
</gene>
<dbReference type="EMBL" id="CP012154">
    <property type="protein sequence ID" value="AKS40470.1"/>
    <property type="molecule type" value="Genomic_DNA"/>
</dbReference>
<dbReference type="Proteomes" id="UP000066624">
    <property type="component" value="Chromosome"/>
</dbReference>
<dbReference type="KEGG" id="wma:WM2015_79"/>
<proteinExistence type="predicted"/>
<feature type="region of interest" description="Disordered" evidence="1">
    <location>
        <begin position="40"/>
        <end position="67"/>
    </location>
</feature>